<dbReference type="GO" id="GO:0016491">
    <property type="term" value="F:oxidoreductase activity"/>
    <property type="evidence" value="ECO:0007669"/>
    <property type="project" value="InterPro"/>
</dbReference>
<evidence type="ECO:0000256" key="3">
    <source>
        <dbReference type="ARBA" id="ARBA00022723"/>
    </source>
</evidence>
<gene>
    <name evidence="7" type="ORF">E1263_21530</name>
</gene>
<evidence type="ECO:0000313" key="8">
    <source>
        <dbReference type="Proteomes" id="UP000295124"/>
    </source>
</evidence>
<evidence type="ECO:0000256" key="2">
    <source>
        <dbReference type="ARBA" id="ARBA00009928"/>
    </source>
</evidence>
<dbReference type="EMBL" id="SMKX01000063">
    <property type="protein sequence ID" value="TDD57875.1"/>
    <property type="molecule type" value="Genomic_DNA"/>
</dbReference>
<evidence type="ECO:0000256" key="1">
    <source>
        <dbReference type="ARBA" id="ARBA00001973"/>
    </source>
</evidence>
<evidence type="ECO:0000256" key="4">
    <source>
        <dbReference type="ARBA" id="ARBA00023008"/>
    </source>
</evidence>
<dbReference type="InterPro" id="IPR002227">
    <property type="entry name" value="Tyrosinase_Cu-bd"/>
</dbReference>
<organism evidence="7 8">
    <name type="scientific">Kribbella antibiotica</name>
    <dbReference type="NCBI Taxonomy" id="190195"/>
    <lineage>
        <taxon>Bacteria</taxon>
        <taxon>Bacillati</taxon>
        <taxon>Actinomycetota</taxon>
        <taxon>Actinomycetes</taxon>
        <taxon>Propionibacteriales</taxon>
        <taxon>Kribbellaceae</taxon>
        <taxon>Kribbella</taxon>
    </lineage>
</organism>
<sequence>MDMPTYVRKDHRNCTPAERDRFLDAVLELKKTPSAKPHPANSHGTVHGDFVATHYDAFFSGIAHASPNFLPWHRQFLIEFEIALNRTAVARGKPYISVPYWNWIVDRDATASPWVPEWLGGNGTGLLGQVQTGRFGVPDSRLPELLSEASMTKLRAAGKIRDLPAEESGAIWAELNNKLRDLPAALKEIWLVHQVVDEEPFLIRDFDRPLGSALPFHHRETKAEMEARRAQEGEWFRDRGLGLLDVMDTATYDVFAARFESDQHGMPHMALAGHMGSAGSPNDPAFWFHHSFVDKIWCDWQAKQRRENPAEAPYLPLIGGNGILGYADTFGPWSTHSAKTLIDTTRIRHPQAGRISYTYR</sequence>
<keyword evidence="4" id="KW-0186">Copper</keyword>
<dbReference type="InterPro" id="IPR008922">
    <property type="entry name" value="Di-copper_centre_dom_sf"/>
</dbReference>
<keyword evidence="3" id="KW-0479">Metal-binding</keyword>
<evidence type="ECO:0000259" key="6">
    <source>
        <dbReference type="PROSITE" id="PS00498"/>
    </source>
</evidence>
<feature type="domain" description="Tyrosinase copper-binding" evidence="5">
    <location>
        <begin position="64"/>
        <end position="81"/>
    </location>
</feature>
<dbReference type="SUPFAM" id="SSF48056">
    <property type="entry name" value="Di-copper centre-containing domain"/>
    <property type="match status" value="1"/>
</dbReference>
<dbReference type="InterPro" id="IPR050316">
    <property type="entry name" value="Tyrosinase/Hemocyanin"/>
</dbReference>
<dbReference type="PANTHER" id="PTHR11474:SF126">
    <property type="entry name" value="TYROSINASE-LIKE PROTEIN TYR-1-RELATED"/>
    <property type="match status" value="1"/>
</dbReference>
<comment type="similarity">
    <text evidence="2">Belongs to the tyrosinase family.</text>
</comment>
<name>A0A4R4ZHH6_9ACTN</name>
<keyword evidence="8" id="KW-1185">Reference proteome</keyword>
<dbReference type="AlphaFoldDB" id="A0A4R4ZHH6"/>
<dbReference type="Pfam" id="PF00264">
    <property type="entry name" value="Tyrosinase"/>
    <property type="match status" value="1"/>
</dbReference>
<reference evidence="7 8" key="1">
    <citation type="submission" date="2019-03" db="EMBL/GenBank/DDBJ databases">
        <title>Draft genome sequences of novel Actinobacteria.</title>
        <authorList>
            <person name="Sahin N."/>
            <person name="Ay H."/>
            <person name="Saygin H."/>
        </authorList>
    </citation>
    <scope>NUCLEOTIDE SEQUENCE [LARGE SCALE GENOMIC DNA]</scope>
    <source>
        <strain evidence="7 8">JCM 13523</strain>
    </source>
</reference>
<protein>
    <recommendedName>
        <fullName evidence="5 6">Tyrosinase copper-binding domain-containing protein</fullName>
    </recommendedName>
</protein>
<dbReference type="PROSITE" id="PS00498">
    <property type="entry name" value="TYROSINASE_2"/>
    <property type="match status" value="1"/>
</dbReference>
<evidence type="ECO:0000313" key="7">
    <source>
        <dbReference type="EMBL" id="TDD57875.1"/>
    </source>
</evidence>
<accession>A0A4R4ZHH6</accession>
<dbReference type="Proteomes" id="UP000295124">
    <property type="component" value="Unassembled WGS sequence"/>
</dbReference>
<comment type="cofactor">
    <cofactor evidence="1">
        <name>Cu(2+)</name>
        <dbReference type="ChEBI" id="CHEBI:29036"/>
    </cofactor>
</comment>
<evidence type="ECO:0000259" key="5">
    <source>
        <dbReference type="PROSITE" id="PS00497"/>
    </source>
</evidence>
<feature type="domain" description="Tyrosinase copper-binding" evidence="6">
    <location>
        <begin position="283"/>
        <end position="294"/>
    </location>
</feature>
<dbReference type="PROSITE" id="PS00497">
    <property type="entry name" value="TYROSINASE_1"/>
    <property type="match status" value="1"/>
</dbReference>
<dbReference type="OrthoDB" id="2874181at2"/>
<dbReference type="PRINTS" id="PR00092">
    <property type="entry name" value="TYROSINASE"/>
</dbReference>
<dbReference type="Gene3D" id="1.10.1280.10">
    <property type="entry name" value="Di-copper center containing domain from catechol oxidase"/>
    <property type="match status" value="2"/>
</dbReference>
<dbReference type="PANTHER" id="PTHR11474">
    <property type="entry name" value="TYROSINASE FAMILY MEMBER"/>
    <property type="match status" value="1"/>
</dbReference>
<dbReference type="GO" id="GO:0046872">
    <property type="term" value="F:metal ion binding"/>
    <property type="evidence" value="ECO:0007669"/>
    <property type="project" value="UniProtKB-KW"/>
</dbReference>
<proteinExistence type="inferred from homology"/>
<comment type="caution">
    <text evidence="7">The sequence shown here is derived from an EMBL/GenBank/DDBJ whole genome shotgun (WGS) entry which is preliminary data.</text>
</comment>